<evidence type="ECO:0000256" key="1">
    <source>
        <dbReference type="SAM" id="SignalP"/>
    </source>
</evidence>
<keyword evidence="1" id="KW-0732">Signal</keyword>
<evidence type="ECO:0000313" key="2">
    <source>
        <dbReference type="EMBL" id="AFK75426.1"/>
    </source>
</evidence>
<feature type="chain" id="PRO_5004053500" evidence="1">
    <location>
        <begin position="21"/>
        <end position="124"/>
    </location>
</feature>
<feature type="signal peptide" evidence="1">
    <location>
        <begin position="1"/>
        <end position="20"/>
    </location>
</feature>
<proteinExistence type="evidence at transcript level"/>
<dbReference type="EMBL" id="JQ700326">
    <property type="protein sequence ID" value="AFK75426.1"/>
    <property type="molecule type" value="mRNA"/>
</dbReference>
<organism evidence="2">
    <name type="scientific">Pleurobrachia bachei</name>
    <name type="common">Sea gooseberry</name>
    <dbReference type="NCBI Taxonomy" id="34499"/>
    <lineage>
        <taxon>Eukaryota</taxon>
        <taxon>Metazoa</taxon>
        <taxon>Ctenophora</taxon>
        <taxon>Tentaculata</taxon>
        <taxon>Cydippida</taxon>
        <taxon>Pleurobrachiidae</taxon>
        <taxon>Pleurobrachia</taxon>
    </lineage>
</organism>
<dbReference type="AlphaFoldDB" id="M4H260"/>
<sequence length="124" mass="14253">MTSVYLFAVLFSIFSCDLQGYVGAVSATYFAFSSLRIDCWSYECCLEGERRSSWVHNNPDKLDKLLTDKLFGQHIAYKHRQGTITIGPRFSGPRFIGPRFSDRINFPQYRKLTLFDPDLVVSPI</sequence>
<protein>
    <submittedName>
        <fullName evidence="2">Putative secretory peptide-16</fullName>
    </submittedName>
</protein>
<reference evidence="2" key="1">
    <citation type="submission" date="2012-02" db="EMBL/GenBank/DDBJ databases">
        <title>The genome of the ctenophore, Pleurobrachia bachei.</title>
        <authorList>
            <person name="Kohn A.B."/>
            <person name="Citarella M."/>
            <person name="Moroz L.L."/>
        </authorList>
    </citation>
    <scope>NUCLEOTIDE SEQUENCE</scope>
</reference>
<name>M4H260_PLEBA</name>
<accession>M4H260</accession>